<organism evidence="3 4">
    <name type="scientific">Croceibacterium selenioxidans</name>
    <dbReference type="NCBI Taxonomy" id="2838833"/>
    <lineage>
        <taxon>Bacteria</taxon>
        <taxon>Pseudomonadati</taxon>
        <taxon>Pseudomonadota</taxon>
        <taxon>Alphaproteobacteria</taxon>
        <taxon>Sphingomonadales</taxon>
        <taxon>Erythrobacteraceae</taxon>
        <taxon>Croceibacterium</taxon>
    </lineage>
</organism>
<keyword evidence="4" id="KW-1185">Reference proteome</keyword>
<gene>
    <name evidence="3" type="ORF">KK137_14270</name>
</gene>
<dbReference type="Gene3D" id="3.40.50.1110">
    <property type="entry name" value="SGNH hydrolase"/>
    <property type="match status" value="1"/>
</dbReference>
<name>A0ABS5W732_9SPHN</name>
<reference evidence="3 4" key="1">
    <citation type="submission" date="2021-05" db="EMBL/GenBank/DDBJ databases">
        <title>Croceibacterium sp. LX-88 genome sequence.</title>
        <authorList>
            <person name="Luo X."/>
        </authorList>
    </citation>
    <scope>NUCLEOTIDE SEQUENCE [LARGE SCALE GENOMIC DNA]</scope>
    <source>
        <strain evidence="3 4">LX-88</strain>
    </source>
</reference>
<dbReference type="RefSeq" id="WP_214537204.1">
    <property type="nucleotide sequence ID" value="NZ_JAHFVK010000002.1"/>
</dbReference>
<dbReference type="EMBL" id="JAHFVK010000002">
    <property type="protein sequence ID" value="MBT2135499.1"/>
    <property type="molecule type" value="Genomic_DNA"/>
</dbReference>
<dbReference type="InterPro" id="IPR053140">
    <property type="entry name" value="GDSL_Rv0518-like"/>
</dbReference>
<dbReference type="InterPro" id="IPR036514">
    <property type="entry name" value="SGNH_hydro_sf"/>
</dbReference>
<keyword evidence="3" id="KW-0378">Hydrolase</keyword>
<protein>
    <submittedName>
        <fullName evidence="3">SGNH/GDSL hydrolase family protein</fullName>
    </submittedName>
</protein>
<dbReference type="InterPro" id="IPR013830">
    <property type="entry name" value="SGNH_hydro"/>
</dbReference>
<dbReference type="Pfam" id="PF13472">
    <property type="entry name" value="Lipase_GDSL_2"/>
    <property type="match status" value="1"/>
</dbReference>
<keyword evidence="1" id="KW-0732">Signal</keyword>
<dbReference type="GO" id="GO:0016787">
    <property type="term" value="F:hydrolase activity"/>
    <property type="evidence" value="ECO:0007669"/>
    <property type="project" value="UniProtKB-KW"/>
</dbReference>
<dbReference type="Proteomes" id="UP000811255">
    <property type="component" value="Unassembled WGS sequence"/>
</dbReference>
<evidence type="ECO:0000256" key="1">
    <source>
        <dbReference type="SAM" id="SignalP"/>
    </source>
</evidence>
<dbReference type="PANTHER" id="PTHR43784:SF2">
    <property type="entry name" value="GDSL-LIKE LIPASE_ACYLHYDROLASE, PUTATIVE (AFU_ORTHOLOGUE AFUA_2G00820)-RELATED"/>
    <property type="match status" value="1"/>
</dbReference>
<sequence>MRLAIYRLAGAAAVLLAAPAQAEWVASWTAAPHAPLGTEGPFAAASYENVTLTQILRLSEGGKQLRVRFSNRYGPAPLEIGAARIVQIDGSGNEVPGTARMLTFGGAPSAVIPRGAPFVSDAVNVNVPDLARMKVEIYLPKATGPCTCHLTGTDELAVSPPGNFLGKPFEPVDRKQFRAFLSGIEVDSPDALGTIVAYGDSITDGVGSTPGANRRWPDILANRLQDAGKEWAVANQAISGNRILSPGMGESALSRFDEDVLSLPNVKYIIVFEGVNDIGNRFGVRAGGPQLPGLDQPQFDVEEMIAGYKQIVARAHAKGIKVIGSPIGPYKGASYWSEEGEAARQKINDWILNSGTFDATVRLDTAFADPTDPQKMREGYHMGDHLHGSDAGLNAVGESIDLGLFKRD</sequence>
<comment type="caution">
    <text evidence="3">The sequence shown here is derived from an EMBL/GenBank/DDBJ whole genome shotgun (WGS) entry which is preliminary data.</text>
</comment>
<dbReference type="SUPFAM" id="SSF52266">
    <property type="entry name" value="SGNH hydrolase"/>
    <property type="match status" value="1"/>
</dbReference>
<feature type="signal peptide" evidence="1">
    <location>
        <begin position="1"/>
        <end position="22"/>
    </location>
</feature>
<evidence type="ECO:0000313" key="4">
    <source>
        <dbReference type="Proteomes" id="UP000811255"/>
    </source>
</evidence>
<proteinExistence type="predicted"/>
<dbReference type="PANTHER" id="PTHR43784">
    <property type="entry name" value="GDSL-LIKE LIPASE/ACYLHYDROLASE, PUTATIVE (AFU_ORTHOLOGUE AFUA_2G00820)-RELATED"/>
    <property type="match status" value="1"/>
</dbReference>
<evidence type="ECO:0000313" key="3">
    <source>
        <dbReference type="EMBL" id="MBT2135499.1"/>
    </source>
</evidence>
<evidence type="ECO:0000259" key="2">
    <source>
        <dbReference type="Pfam" id="PF13472"/>
    </source>
</evidence>
<feature type="domain" description="SGNH hydrolase-type esterase" evidence="2">
    <location>
        <begin position="197"/>
        <end position="392"/>
    </location>
</feature>
<feature type="chain" id="PRO_5046503929" evidence="1">
    <location>
        <begin position="23"/>
        <end position="408"/>
    </location>
</feature>
<dbReference type="CDD" id="cd01830">
    <property type="entry name" value="XynE_like"/>
    <property type="match status" value="1"/>
</dbReference>
<accession>A0ABS5W732</accession>